<dbReference type="SUPFAM" id="SSF55205">
    <property type="entry name" value="EPT/RTPC-like"/>
    <property type="match status" value="1"/>
</dbReference>
<dbReference type="GO" id="GO:0051301">
    <property type="term" value="P:cell division"/>
    <property type="evidence" value="ECO:0007669"/>
    <property type="project" value="UniProtKB-KW"/>
</dbReference>
<keyword evidence="4 12" id="KW-0132">Cell division</keyword>
<dbReference type="InterPro" id="IPR036968">
    <property type="entry name" value="Enolpyruvate_Tfrase_sf"/>
</dbReference>
<accession>A0A1G2MLD7</accession>
<keyword evidence="9 12" id="KW-0961">Cell wall biogenesis/degradation</keyword>
<dbReference type="GO" id="GO:0009252">
    <property type="term" value="P:peptidoglycan biosynthetic process"/>
    <property type="evidence" value="ECO:0007669"/>
    <property type="project" value="UniProtKB-UniRule"/>
</dbReference>
<evidence type="ECO:0000256" key="9">
    <source>
        <dbReference type="ARBA" id="ARBA00023316"/>
    </source>
</evidence>
<feature type="binding site" evidence="12">
    <location>
        <position position="348"/>
    </location>
    <ligand>
        <name>UDP-N-acetyl-alpha-D-glucosamine</name>
        <dbReference type="ChEBI" id="CHEBI:57705"/>
    </ligand>
</feature>
<dbReference type="InterPro" id="IPR050068">
    <property type="entry name" value="MurA_subfamily"/>
</dbReference>
<evidence type="ECO:0000256" key="5">
    <source>
        <dbReference type="ARBA" id="ARBA00022679"/>
    </source>
</evidence>
<dbReference type="UniPathway" id="UPA00219"/>
<dbReference type="PANTHER" id="PTHR43783">
    <property type="entry name" value="UDP-N-ACETYLGLUCOSAMINE 1-CARBOXYVINYLTRANSFERASE"/>
    <property type="match status" value="1"/>
</dbReference>
<comment type="function">
    <text evidence="12">Cell wall formation. Adds enolpyruvyl to UDP-N-acetylglucosamine.</text>
</comment>
<evidence type="ECO:0000256" key="8">
    <source>
        <dbReference type="ARBA" id="ARBA00023306"/>
    </source>
</evidence>
<dbReference type="InterPro" id="IPR013792">
    <property type="entry name" value="RNA3'P_cycl/enolpyr_Trfase_a/b"/>
</dbReference>
<dbReference type="STRING" id="1802308.A3D50_00835"/>
<comment type="catalytic activity">
    <reaction evidence="11 12">
        <text>phosphoenolpyruvate + UDP-N-acetyl-alpha-D-glucosamine = UDP-N-acetyl-3-O-(1-carboxyvinyl)-alpha-D-glucosamine + phosphate</text>
        <dbReference type="Rhea" id="RHEA:18681"/>
        <dbReference type="ChEBI" id="CHEBI:43474"/>
        <dbReference type="ChEBI" id="CHEBI:57705"/>
        <dbReference type="ChEBI" id="CHEBI:58702"/>
        <dbReference type="ChEBI" id="CHEBI:68483"/>
        <dbReference type="EC" id="2.5.1.7"/>
    </reaction>
</comment>
<keyword evidence="6 12" id="KW-0133">Cell shape</keyword>
<dbReference type="GO" id="GO:0008760">
    <property type="term" value="F:UDP-N-acetylglucosamine 1-carboxyvinyltransferase activity"/>
    <property type="evidence" value="ECO:0007669"/>
    <property type="project" value="UniProtKB-UniRule"/>
</dbReference>
<protein>
    <recommendedName>
        <fullName evidence="12">UDP-N-acetylglucosamine 1-carboxyvinyltransferase</fullName>
        <ecNumber evidence="12">2.5.1.7</ecNumber>
    </recommendedName>
    <alternativeName>
        <fullName evidence="12">Enoylpyruvate transferase</fullName>
    </alternativeName>
    <alternativeName>
        <fullName evidence="12">UDP-N-acetylglucosamine enolpyruvyl transferase</fullName>
        <shortName evidence="12">EPT</shortName>
    </alternativeName>
</protein>
<evidence type="ECO:0000256" key="6">
    <source>
        <dbReference type="ARBA" id="ARBA00022960"/>
    </source>
</evidence>
<reference evidence="14 15" key="1">
    <citation type="journal article" date="2016" name="Nat. Commun.">
        <title>Thousands of microbial genomes shed light on interconnected biogeochemical processes in an aquifer system.</title>
        <authorList>
            <person name="Anantharaman K."/>
            <person name="Brown C.T."/>
            <person name="Hug L.A."/>
            <person name="Sharon I."/>
            <person name="Castelle C.J."/>
            <person name="Probst A.J."/>
            <person name="Thomas B.C."/>
            <person name="Singh A."/>
            <person name="Wilkins M.J."/>
            <person name="Karaoz U."/>
            <person name="Brodie E.L."/>
            <person name="Williams K.H."/>
            <person name="Hubbard S.S."/>
            <person name="Banfield J.F."/>
        </authorList>
    </citation>
    <scope>NUCLEOTIDE SEQUENCE [LARGE SCALE GENOMIC DNA]</scope>
</reference>
<dbReference type="GO" id="GO:0071555">
    <property type="term" value="P:cell wall organization"/>
    <property type="evidence" value="ECO:0007669"/>
    <property type="project" value="UniProtKB-KW"/>
</dbReference>
<dbReference type="EC" id="2.5.1.7" evidence="12"/>
<dbReference type="InterPro" id="IPR005750">
    <property type="entry name" value="UDP_GlcNAc_COvinyl_MurA"/>
</dbReference>
<feature type="domain" description="Enolpyruvate transferase" evidence="13">
    <location>
        <begin position="16"/>
        <end position="432"/>
    </location>
</feature>
<evidence type="ECO:0000256" key="4">
    <source>
        <dbReference type="ARBA" id="ARBA00022618"/>
    </source>
</evidence>
<dbReference type="AlphaFoldDB" id="A0A1G2MLD7"/>
<dbReference type="CDD" id="cd01555">
    <property type="entry name" value="UdpNAET"/>
    <property type="match status" value="1"/>
</dbReference>
<organism evidence="14 15">
    <name type="scientific">Candidatus Taylorbacteria bacterium RIFCSPHIGHO2_02_FULL_44_12</name>
    <dbReference type="NCBI Taxonomy" id="1802308"/>
    <lineage>
        <taxon>Bacteria</taxon>
        <taxon>Candidatus Tayloriibacteriota</taxon>
    </lineage>
</organism>
<name>A0A1G2MLD7_9BACT</name>
<dbReference type="GO" id="GO:0019277">
    <property type="term" value="P:UDP-N-acetylgalactosamine biosynthetic process"/>
    <property type="evidence" value="ECO:0007669"/>
    <property type="project" value="InterPro"/>
</dbReference>
<dbReference type="Pfam" id="PF00275">
    <property type="entry name" value="EPSP_synthase"/>
    <property type="match status" value="1"/>
</dbReference>
<sequence length="442" mass="47810">MIIKDYDKFIIGGLGGEKKLRGTVEIKGAKNAALKAMAAAVLFDGLVTIDNVPETKDIHTMSEILKSLGTRVEWKESTNKGTKVLEIDSSKITSTDIDLELAKSMRASVVLTGPILARFGKVSFPAPGGCVIGERPIDLFLEGYQKMGAKINLDGDIYKIEAQNGLEGADIFFDIQSVGGTETLMMVAVLAKGTTILKNCATEPEISSVAEWLNSCGANISGIGTTTLLIKGTDGKPFSSNNSYKTIPDRIEAGSFLILGALCARELQITKCKPDHMEAVINLLKKSGVSIKVGQEEIIITNNSKDRVPFKAVNVRTHEYPGFPTDLQAPMAVFLTQALGESSVFETIFEGRFKYAEDLIGMGADIKILNSREIVVKGPSVLKQLPEGEDLYAHDIRAGFAVVLAALVSKGTSKINNINLIDRGYQRLEERLKLLGADVRRV</sequence>
<feature type="binding site" evidence="12">
    <location>
        <begin position="30"/>
        <end position="31"/>
    </location>
    <ligand>
        <name>phosphoenolpyruvate</name>
        <dbReference type="ChEBI" id="CHEBI:58702"/>
    </ligand>
</feature>
<feature type="modified residue" description="2-(S-cysteinyl)pyruvic acid O-phosphothioketal" evidence="12">
    <location>
        <position position="130"/>
    </location>
</feature>
<dbReference type="PANTHER" id="PTHR43783:SF1">
    <property type="entry name" value="UDP-N-ACETYLGLUCOSAMINE 1-CARBOXYVINYLTRANSFERASE"/>
    <property type="match status" value="1"/>
</dbReference>
<proteinExistence type="inferred from homology"/>
<feature type="active site" description="Proton donor" evidence="12">
    <location>
        <position position="130"/>
    </location>
</feature>
<dbReference type="GO" id="GO:0005737">
    <property type="term" value="C:cytoplasm"/>
    <property type="evidence" value="ECO:0007669"/>
    <property type="project" value="UniProtKB-SubCell"/>
</dbReference>
<dbReference type="NCBIfam" id="NF006873">
    <property type="entry name" value="PRK09369.1"/>
    <property type="match status" value="1"/>
</dbReference>
<feature type="binding site" evidence="12">
    <location>
        <position position="326"/>
    </location>
    <ligand>
        <name>UDP-N-acetyl-alpha-D-glucosamine</name>
        <dbReference type="ChEBI" id="CHEBI:57705"/>
    </ligand>
</feature>
<evidence type="ECO:0000313" key="15">
    <source>
        <dbReference type="Proteomes" id="UP000178413"/>
    </source>
</evidence>
<evidence type="ECO:0000256" key="7">
    <source>
        <dbReference type="ARBA" id="ARBA00022984"/>
    </source>
</evidence>
<keyword evidence="3 12" id="KW-0963">Cytoplasm</keyword>
<evidence type="ECO:0000259" key="13">
    <source>
        <dbReference type="Pfam" id="PF00275"/>
    </source>
</evidence>
<gene>
    <name evidence="12" type="primary">murA</name>
    <name evidence="14" type="ORF">A3D50_00835</name>
</gene>
<comment type="similarity">
    <text evidence="10 12">Belongs to the EPSP synthase family. MurA subfamily.</text>
</comment>
<comment type="subcellular location">
    <subcellularLocation>
        <location evidence="1 12">Cytoplasm</location>
    </subcellularLocation>
</comment>
<dbReference type="NCBIfam" id="TIGR01072">
    <property type="entry name" value="murA"/>
    <property type="match status" value="1"/>
</dbReference>
<evidence type="ECO:0000256" key="11">
    <source>
        <dbReference type="ARBA" id="ARBA00047527"/>
    </source>
</evidence>
<dbReference type="HAMAP" id="MF_00111">
    <property type="entry name" value="MurA"/>
    <property type="match status" value="1"/>
</dbReference>
<evidence type="ECO:0000256" key="2">
    <source>
        <dbReference type="ARBA" id="ARBA00004752"/>
    </source>
</evidence>
<keyword evidence="7 12" id="KW-0573">Peptidoglycan synthesis</keyword>
<keyword evidence="8 12" id="KW-0131">Cell cycle</keyword>
<evidence type="ECO:0000256" key="10">
    <source>
        <dbReference type="ARBA" id="ARBA00038367"/>
    </source>
</evidence>
<keyword evidence="12" id="KW-0670">Pyruvate</keyword>
<dbReference type="GO" id="GO:0008360">
    <property type="term" value="P:regulation of cell shape"/>
    <property type="evidence" value="ECO:0007669"/>
    <property type="project" value="UniProtKB-KW"/>
</dbReference>
<comment type="pathway">
    <text evidence="2 12">Cell wall biogenesis; peptidoglycan biosynthesis.</text>
</comment>
<comment type="caution">
    <text evidence="12">Lacks conserved residue(s) required for the propagation of feature annotation.</text>
</comment>
<dbReference type="EMBL" id="MHRM01000017">
    <property type="protein sequence ID" value="OHA23851.1"/>
    <property type="molecule type" value="Genomic_DNA"/>
</dbReference>
<dbReference type="InterPro" id="IPR001986">
    <property type="entry name" value="Enolpyruvate_Tfrase_dom"/>
</dbReference>
<evidence type="ECO:0000256" key="1">
    <source>
        <dbReference type="ARBA" id="ARBA00004496"/>
    </source>
</evidence>
<evidence type="ECO:0000313" key="14">
    <source>
        <dbReference type="EMBL" id="OHA23851.1"/>
    </source>
</evidence>
<dbReference type="Proteomes" id="UP000178413">
    <property type="component" value="Unassembled WGS sequence"/>
</dbReference>
<feature type="binding site" evidence="12">
    <location>
        <position position="106"/>
    </location>
    <ligand>
        <name>UDP-N-acetyl-alpha-D-glucosamine</name>
        <dbReference type="ChEBI" id="CHEBI:57705"/>
    </ligand>
</feature>
<dbReference type="Gene3D" id="3.65.10.10">
    <property type="entry name" value="Enolpyruvate transferase domain"/>
    <property type="match status" value="2"/>
</dbReference>
<evidence type="ECO:0000256" key="12">
    <source>
        <dbReference type="HAMAP-Rule" id="MF_00111"/>
    </source>
</evidence>
<feature type="binding site" evidence="12">
    <location>
        <begin position="135"/>
        <end position="139"/>
    </location>
    <ligand>
        <name>UDP-N-acetyl-alpha-D-glucosamine</name>
        <dbReference type="ChEBI" id="CHEBI:57705"/>
    </ligand>
</feature>
<keyword evidence="5 12" id="KW-0808">Transferase</keyword>
<evidence type="ECO:0000256" key="3">
    <source>
        <dbReference type="ARBA" id="ARBA00022490"/>
    </source>
</evidence>
<comment type="caution">
    <text evidence="14">The sequence shown here is derived from an EMBL/GenBank/DDBJ whole genome shotgun (WGS) entry which is preliminary data.</text>
</comment>